<evidence type="ECO:0000256" key="1">
    <source>
        <dbReference type="SAM" id="Coils"/>
    </source>
</evidence>
<proteinExistence type="predicted"/>
<sequence>MDLSNKSFHDIFLQVMVGHPDDDIHRDAHMQDTRRSSHPNDTSPLPSDVVIGWRSLCGSVLPENIRAHAEAYSATAVSPHHSNTRRTTQATANSVTISNRTFPLDSKQLSDPSNVPASNHNENSYLYERHSPVPLVSPFLPDMTDWDNSMQLGLQPIFTDHDSTFASAFGKTYVSPETLPVPALPAPPPAFDRAHSLAFSVSSDCTSQSALFFHPISNPTHDPPVSPLKPCFLDTPEQPVVPDIVHNLPIEPRPTKKLRTTETINNDDLWPRALWPQPTPQLAINTTCAPLAPPPAQHDSQPVVLLPMPIVWPKTPTALNTNLTFDTSWLSAAQVATKKSDPVVKRNKDSEQISASTLVASRPSVVDPRLATFLERFDNAEWRLQALQAENAELQAKVQEAERQKRAMQQLARRHLFQSVVNVAGVAIVGKRPKNMAWVTLRARRHAGTMLHHHCNSSRFLCTDRVVIEERTMTLNPRNRPNRHTFLCEYISDVDACGRRRWNRTNSRSIRAVAKSRRTVCATAVVAPLLRIRERDLAHSLLSKGFLSRAVSRRIPHELDTIRPAMVMLASLPHGMGTTWSQGKVVEVVLKHRSCVCVESWRA</sequence>
<feature type="compositionally biased region" description="Basic and acidic residues" evidence="2">
    <location>
        <begin position="23"/>
        <end position="35"/>
    </location>
</feature>
<keyword evidence="4" id="KW-1185">Reference proteome</keyword>
<accession>B7FZG5</accession>
<dbReference type="EMBL" id="CM000611">
    <property type="protein sequence ID" value="EEC48538.1"/>
    <property type="molecule type" value="Genomic_DNA"/>
</dbReference>
<organism evidence="3 4">
    <name type="scientific">Phaeodactylum tricornutum (strain CCAP 1055/1)</name>
    <dbReference type="NCBI Taxonomy" id="556484"/>
    <lineage>
        <taxon>Eukaryota</taxon>
        <taxon>Sar</taxon>
        <taxon>Stramenopiles</taxon>
        <taxon>Ochrophyta</taxon>
        <taxon>Bacillariophyta</taxon>
        <taxon>Bacillariophyceae</taxon>
        <taxon>Bacillariophycidae</taxon>
        <taxon>Naviculales</taxon>
        <taxon>Phaeodactylaceae</taxon>
        <taxon>Phaeodactylum</taxon>
    </lineage>
</organism>
<evidence type="ECO:0000313" key="4">
    <source>
        <dbReference type="Proteomes" id="UP000000759"/>
    </source>
</evidence>
<keyword evidence="1" id="KW-0175">Coiled coil</keyword>
<feature type="region of interest" description="Disordered" evidence="2">
    <location>
        <begin position="23"/>
        <end position="45"/>
    </location>
</feature>
<feature type="coiled-coil region" evidence="1">
    <location>
        <begin position="370"/>
        <end position="414"/>
    </location>
</feature>
<dbReference type="GeneID" id="7201062"/>
<gene>
    <name evidence="3" type="ORF">PHATRDRAFT_35863</name>
</gene>
<feature type="region of interest" description="Disordered" evidence="2">
    <location>
        <begin position="76"/>
        <end position="122"/>
    </location>
</feature>
<dbReference type="HOGENOM" id="CLU_666426_0_0_1"/>
<reference evidence="4" key="2">
    <citation type="submission" date="2008-08" db="EMBL/GenBank/DDBJ databases">
        <authorList>
            <consortium name="Diatom Consortium"/>
            <person name="Grigoriev I."/>
            <person name="Grimwood J."/>
            <person name="Kuo A."/>
            <person name="Otillar R.P."/>
            <person name="Salamov A."/>
            <person name="Detter J.C."/>
            <person name="Lindquist E."/>
            <person name="Shapiro H."/>
            <person name="Lucas S."/>
            <person name="Glavina del Rio T."/>
            <person name="Pitluck S."/>
            <person name="Rokhsar D."/>
            <person name="Bowler C."/>
        </authorList>
    </citation>
    <scope>GENOME REANNOTATION</scope>
    <source>
        <strain evidence="4">CCAP 1055/1</strain>
    </source>
</reference>
<dbReference type="AlphaFoldDB" id="B7FZG5"/>
<protein>
    <submittedName>
        <fullName evidence="3">Uncharacterized protein</fullName>
    </submittedName>
</protein>
<evidence type="ECO:0000256" key="2">
    <source>
        <dbReference type="SAM" id="MobiDB-lite"/>
    </source>
</evidence>
<dbReference type="Proteomes" id="UP000000759">
    <property type="component" value="Chromosome 8"/>
</dbReference>
<dbReference type="KEGG" id="pti:PHATRDRAFT_35863"/>
<name>B7FZG5_PHATC</name>
<reference evidence="3 4" key="1">
    <citation type="journal article" date="2008" name="Nature">
        <title>The Phaeodactylum genome reveals the evolutionary history of diatom genomes.</title>
        <authorList>
            <person name="Bowler C."/>
            <person name="Allen A.E."/>
            <person name="Badger J.H."/>
            <person name="Grimwood J."/>
            <person name="Jabbari K."/>
            <person name="Kuo A."/>
            <person name="Maheswari U."/>
            <person name="Martens C."/>
            <person name="Maumus F."/>
            <person name="Otillar R.P."/>
            <person name="Rayko E."/>
            <person name="Salamov A."/>
            <person name="Vandepoele K."/>
            <person name="Beszteri B."/>
            <person name="Gruber A."/>
            <person name="Heijde M."/>
            <person name="Katinka M."/>
            <person name="Mock T."/>
            <person name="Valentin K."/>
            <person name="Verret F."/>
            <person name="Berges J.A."/>
            <person name="Brownlee C."/>
            <person name="Cadoret J.P."/>
            <person name="Chiovitti A."/>
            <person name="Choi C.J."/>
            <person name="Coesel S."/>
            <person name="De Martino A."/>
            <person name="Detter J.C."/>
            <person name="Durkin C."/>
            <person name="Falciatore A."/>
            <person name="Fournet J."/>
            <person name="Haruta M."/>
            <person name="Huysman M.J."/>
            <person name="Jenkins B.D."/>
            <person name="Jiroutova K."/>
            <person name="Jorgensen R.E."/>
            <person name="Joubert Y."/>
            <person name="Kaplan A."/>
            <person name="Kroger N."/>
            <person name="Kroth P.G."/>
            <person name="La Roche J."/>
            <person name="Lindquist E."/>
            <person name="Lommer M."/>
            <person name="Martin-Jezequel V."/>
            <person name="Lopez P.J."/>
            <person name="Lucas S."/>
            <person name="Mangogna M."/>
            <person name="McGinnis K."/>
            <person name="Medlin L.K."/>
            <person name="Montsant A."/>
            <person name="Oudot-Le Secq M.P."/>
            <person name="Napoli C."/>
            <person name="Obornik M."/>
            <person name="Parker M.S."/>
            <person name="Petit J.L."/>
            <person name="Porcel B.M."/>
            <person name="Poulsen N."/>
            <person name="Robison M."/>
            <person name="Rychlewski L."/>
            <person name="Rynearson T.A."/>
            <person name="Schmutz J."/>
            <person name="Shapiro H."/>
            <person name="Siaut M."/>
            <person name="Stanley M."/>
            <person name="Sussman M.R."/>
            <person name="Taylor A.R."/>
            <person name="Vardi A."/>
            <person name="von Dassow P."/>
            <person name="Vyverman W."/>
            <person name="Willis A."/>
            <person name="Wyrwicz L.S."/>
            <person name="Rokhsar D.S."/>
            <person name="Weissenbach J."/>
            <person name="Armbrust E.V."/>
            <person name="Green B.R."/>
            <person name="Van de Peer Y."/>
            <person name="Grigoriev I.V."/>
        </authorList>
    </citation>
    <scope>NUCLEOTIDE SEQUENCE [LARGE SCALE GENOMIC DNA]</scope>
    <source>
        <strain evidence="3 4">CCAP 1055/1</strain>
    </source>
</reference>
<evidence type="ECO:0000313" key="3">
    <source>
        <dbReference type="EMBL" id="EEC48538.1"/>
    </source>
</evidence>
<dbReference type="InParanoid" id="B7FZG5"/>
<feature type="compositionally biased region" description="Polar residues" evidence="2">
    <location>
        <begin position="85"/>
        <end position="122"/>
    </location>
</feature>
<dbReference type="RefSeq" id="XP_002180347.1">
    <property type="nucleotide sequence ID" value="XM_002180311.1"/>
</dbReference>
<dbReference type="PaxDb" id="2850-Phatr35863"/>